<organism evidence="8 9">
    <name type="scientific">Paramecium pentaurelia</name>
    <dbReference type="NCBI Taxonomy" id="43138"/>
    <lineage>
        <taxon>Eukaryota</taxon>
        <taxon>Sar</taxon>
        <taxon>Alveolata</taxon>
        <taxon>Ciliophora</taxon>
        <taxon>Intramacronucleata</taxon>
        <taxon>Oligohymenophorea</taxon>
        <taxon>Peniculida</taxon>
        <taxon>Parameciidae</taxon>
        <taxon>Paramecium</taxon>
    </lineage>
</organism>
<dbReference type="EMBL" id="CAJJDO010000007">
    <property type="protein sequence ID" value="CAD8138420.1"/>
    <property type="molecule type" value="Genomic_DNA"/>
</dbReference>
<sequence length="830" mass="98869">MSNNAVSDMEIQKQAQQQQNNILAILKSGNATVVNEKLQRCRDFKEGKDITVPFCYKENSPKEELVLEHVQQFQKQFQLHYDERRNLFLYPKNECDLYKFICTTLRPQKIGYLELYNYEQCARYMSFFIAYEQLDPPDQFPKVIPSPTNVARWQKGDCFDLSILLCSVLIGVGYDAYCVYGTAPRSITSKNESDLDYIFINNGIKVDDEDKDKDNDELKDNEFAILPKEEIVSKYDTKIQKQKEEFEKEQKRIALTIDDDEPDQMGQDQYAGKRIHCWILLKAGKRGVERNLFIEPSTGRIYQINESPFLTVDAVFNNKNFWINMKLESKVADLNFDEMDTSMNWEYVMLDTMVEQSQQDDEDYNYGEDHNQQQKQVDPQQQQLQDIAQILDMPPPWPPKIFIDKESFLKGTPLGESTAFYKKCKIDSYAPYSQEKDGLVQRFSIYQDYKRLKIHEIRYFYKHRSDKLVLKRRFPYEFKTIEEYEPGNKPQRKTITTIDRQLRIILYYPTRNHDGLIKRIEKIGEKTIEEYENRDDRVIYRSVRFDAKDKKFEQRDLIHNDRYMGQVKITKMTQKYELSELYPASEQPQKVVIDLVKNVIRVYYHMNKGEINPQVKELKRENMHGLGKLNETGVEKKNEDALVSQENQRIANLEKECLTHIKNQEDEVKKDEEQLRSQDLRLEKTLHDKARERYKETLKKSEEEKQREQADKDYLYPYLEKRRLLGKEVLSYNEALDIQKDVMTKLKERLLSRAAIIQKKLEEERAKLDQAEQMQQKKADPDDNEYINIQFRIDILEQRAIRFESQALLKYEEMDRKLKEDKRLAELKKK</sequence>
<dbReference type="InterPro" id="IPR033551">
    <property type="entry name" value="DRC7/lobo"/>
</dbReference>
<dbReference type="OrthoDB" id="10262874at2759"/>
<feature type="domain" description="CEP76/DRC7 peptidase-like" evidence="5">
    <location>
        <begin position="274"/>
        <end position="342"/>
    </location>
</feature>
<evidence type="ECO:0000256" key="1">
    <source>
        <dbReference type="ARBA" id="ARBA00004245"/>
    </source>
</evidence>
<keyword evidence="9" id="KW-1185">Reference proteome</keyword>
<feature type="coiled-coil region" evidence="4">
    <location>
        <begin position="747"/>
        <end position="778"/>
    </location>
</feature>
<gene>
    <name evidence="8" type="ORF">PPENT_87.1.T0070106</name>
</gene>
<dbReference type="AlphaFoldDB" id="A0A8S1SF17"/>
<feature type="coiled-coil region" evidence="4">
    <location>
        <begin position="636"/>
        <end position="711"/>
    </location>
</feature>
<comment type="caution">
    <text evidence="8">The sequence shown here is derived from an EMBL/GenBank/DDBJ whole genome shotgun (WGS) entry which is preliminary data.</text>
</comment>
<dbReference type="InterPro" id="IPR056290">
    <property type="entry name" value="CEPT76/DRC7_peptidase-like_dom"/>
</dbReference>
<evidence type="ECO:0000256" key="3">
    <source>
        <dbReference type="ARBA" id="ARBA00023212"/>
    </source>
</evidence>
<reference evidence="8" key="1">
    <citation type="submission" date="2021-01" db="EMBL/GenBank/DDBJ databases">
        <authorList>
            <consortium name="Genoscope - CEA"/>
            <person name="William W."/>
        </authorList>
    </citation>
    <scope>NUCLEOTIDE SEQUENCE</scope>
</reference>
<evidence type="ECO:0000313" key="8">
    <source>
        <dbReference type="EMBL" id="CAD8138420.1"/>
    </source>
</evidence>
<comment type="subcellular location">
    <subcellularLocation>
        <location evidence="1">Cytoplasm</location>
        <location evidence="1">Cytoskeleton</location>
    </subcellularLocation>
</comment>
<dbReference type="PANTHER" id="PTHR35249">
    <property type="entry name" value="DYNEIN REGULATORY COMPLEX SUBUNIT 7"/>
    <property type="match status" value="1"/>
</dbReference>
<keyword evidence="3" id="KW-0206">Cytoskeleton</keyword>
<accession>A0A8S1SF17</accession>
<dbReference type="Pfam" id="PF24671">
    <property type="entry name" value="DRC7_C"/>
    <property type="match status" value="1"/>
</dbReference>
<keyword evidence="4" id="KW-0175">Coiled coil</keyword>
<dbReference type="InterPro" id="IPR056292">
    <property type="entry name" value="DRC7_C"/>
</dbReference>
<dbReference type="Proteomes" id="UP000689195">
    <property type="component" value="Unassembled WGS sequence"/>
</dbReference>
<evidence type="ECO:0000259" key="6">
    <source>
        <dbReference type="Pfam" id="PF24667"/>
    </source>
</evidence>
<evidence type="ECO:0000256" key="2">
    <source>
        <dbReference type="ARBA" id="ARBA00022490"/>
    </source>
</evidence>
<dbReference type="GO" id="GO:0005856">
    <property type="term" value="C:cytoskeleton"/>
    <property type="evidence" value="ECO:0007669"/>
    <property type="project" value="UniProtKB-SubCell"/>
</dbReference>
<dbReference type="InterPro" id="IPR056291">
    <property type="entry name" value="MORN_DRC7"/>
</dbReference>
<feature type="domain" description="Dynein regulatory complex subunit 7 MORN" evidence="6">
    <location>
        <begin position="413"/>
        <end position="670"/>
    </location>
</feature>
<evidence type="ECO:0000259" key="5">
    <source>
        <dbReference type="Pfam" id="PF24656"/>
    </source>
</evidence>
<dbReference type="PANTHER" id="PTHR35249:SF2">
    <property type="entry name" value="DYNEIN REGULATORY COMPLEX SUBUNIT 7"/>
    <property type="match status" value="1"/>
</dbReference>
<evidence type="ECO:0000259" key="7">
    <source>
        <dbReference type="Pfam" id="PF24671"/>
    </source>
</evidence>
<protein>
    <submittedName>
        <fullName evidence="8">Uncharacterized protein</fullName>
    </submittedName>
</protein>
<dbReference type="Pfam" id="PF24667">
    <property type="entry name" value="MORN_DRC7"/>
    <property type="match status" value="1"/>
</dbReference>
<keyword evidence="2" id="KW-0963">Cytoplasm</keyword>
<dbReference type="Pfam" id="PF24656">
    <property type="entry name" value="CEPT76_peptidase"/>
    <property type="match status" value="1"/>
</dbReference>
<evidence type="ECO:0000256" key="4">
    <source>
        <dbReference type="SAM" id="Coils"/>
    </source>
</evidence>
<dbReference type="GO" id="GO:0048870">
    <property type="term" value="P:cell motility"/>
    <property type="evidence" value="ECO:0007669"/>
    <property type="project" value="TreeGrafter"/>
</dbReference>
<dbReference type="GO" id="GO:0031514">
    <property type="term" value="C:motile cilium"/>
    <property type="evidence" value="ECO:0007669"/>
    <property type="project" value="TreeGrafter"/>
</dbReference>
<name>A0A8S1SF17_9CILI</name>
<proteinExistence type="predicted"/>
<feature type="domain" description="Dynein regulatory complex subunit 7 C-terminal" evidence="7">
    <location>
        <begin position="729"/>
        <end position="827"/>
    </location>
</feature>
<evidence type="ECO:0000313" key="9">
    <source>
        <dbReference type="Proteomes" id="UP000689195"/>
    </source>
</evidence>